<dbReference type="PANTHER" id="PTHR30024:SF43">
    <property type="entry name" value="BLL4572 PROTEIN"/>
    <property type="match status" value="1"/>
</dbReference>
<dbReference type="EMBL" id="JOKJ01000017">
    <property type="protein sequence ID" value="KEQ06129.1"/>
    <property type="molecule type" value="Genomic_DNA"/>
</dbReference>
<evidence type="ECO:0000313" key="9">
    <source>
        <dbReference type="Proteomes" id="UP000052167"/>
    </source>
</evidence>
<dbReference type="Proteomes" id="UP000052167">
    <property type="component" value="Unassembled WGS sequence"/>
</dbReference>
<evidence type="ECO:0000256" key="6">
    <source>
        <dbReference type="ARBA" id="ARBA00024031"/>
    </source>
</evidence>
<evidence type="ECO:0000256" key="4">
    <source>
        <dbReference type="ARBA" id="ARBA00022519"/>
    </source>
</evidence>
<dbReference type="RefSeq" id="WP_081858517.1">
    <property type="nucleotide sequence ID" value="NZ_CAJXID010000013.1"/>
</dbReference>
<dbReference type="InterPro" id="IPR006311">
    <property type="entry name" value="TAT_signal"/>
</dbReference>
<gene>
    <name evidence="8" type="ORF">GV68_07580</name>
</gene>
<dbReference type="CDD" id="cd13553">
    <property type="entry name" value="PBP2_NrtA_CpmA_like"/>
    <property type="match status" value="1"/>
</dbReference>
<keyword evidence="3" id="KW-1003">Cell membrane</keyword>
<dbReference type="PANTHER" id="PTHR30024">
    <property type="entry name" value="ALIPHATIC SULFONATES-BINDING PROTEIN-RELATED"/>
    <property type="match status" value="1"/>
</dbReference>
<evidence type="ECO:0000256" key="2">
    <source>
        <dbReference type="ARBA" id="ARBA00022448"/>
    </source>
</evidence>
<dbReference type="InterPro" id="IPR019546">
    <property type="entry name" value="TAT_signal_bac_arc"/>
</dbReference>
<evidence type="ECO:0000256" key="7">
    <source>
        <dbReference type="SAM" id="MobiDB-lite"/>
    </source>
</evidence>
<feature type="region of interest" description="Disordered" evidence="7">
    <location>
        <begin position="20"/>
        <end position="39"/>
    </location>
</feature>
<dbReference type="Gene3D" id="3.40.190.10">
    <property type="entry name" value="Periplasmic binding protein-like II"/>
    <property type="match status" value="2"/>
</dbReference>
<evidence type="ECO:0000313" key="8">
    <source>
        <dbReference type="EMBL" id="KEQ06129.1"/>
    </source>
</evidence>
<dbReference type="SUPFAM" id="SSF53850">
    <property type="entry name" value="Periplasmic binding protein-like II"/>
    <property type="match status" value="1"/>
</dbReference>
<protein>
    <submittedName>
        <fullName evidence="8">Nitrate ABC transporter substrate-binding protein</fullName>
    </submittedName>
</protein>
<evidence type="ECO:0000256" key="3">
    <source>
        <dbReference type="ARBA" id="ARBA00022475"/>
    </source>
</evidence>
<reference evidence="8 9" key="1">
    <citation type="submission" date="2014-06" db="EMBL/GenBank/DDBJ databases">
        <title>Rhizobium pelagicum/R2-400B4.</title>
        <authorList>
            <person name="Kimes N.E."/>
            <person name="Lopez-Perez M."/>
        </authorList>
    </citation>
    <scope>NUCLEOTIDE SEQUENCE [LARGE SCALE GENOMIC DNA]</scope>
    <source>
        <strain evidence="8 9">R2-400B4</strain>
    </source>
</reference>
<dbReference type="NCBIfam" id="TIGR01409">
    <property type="entry name" value="TAT_signal_seq"/>
    <property type="match status" value="1"/>
</dbReference>
<dbReference type="InterPro" id="IPR044527">
    <property type="entry name" value="NrtA/CpmA_ABC-bd_dom"/>
</dbReference>
<organism evidence="8 9">
    <name type="scientific">Pseudorhizobium pelagicum</name>
    <dbReference type="NCBI Taxonomy" id="1509405"/>
    <lineage>
        <taxon>Bacteria</taxon>
        <taxon>Pseudomonadati</taxon>
        <taxon>Pseudomonadota</taxon>
        <taxon>Alphaproteobacteria</taxon>
        <taxon>Hyphomicrobiales</taxon>
        <taxon>Rhizobiaceae</taxon>
        <taxon>Rhizobium/Agrobacterium group</taxon>
        <taxon>Pseudorhizobium</taxon>
    </lineage>
</organism>
<evidence type="ECO:0000256" key="5">
    <source>
        <dbReference type="ARBA" id="ARBA00023136"/>
    </source>
</evidence>
<evidence type="ECO:0000256" key="1">
    <source>
        <dbReference type="ARBA" id="ARBA00004308"/>
    </source>
</evidence>
<accession>A0A922T8Y8</accession>
<sequence length="456" mass="50357">MFDNPFDARTVFRSGCNCGRHTSQSEHDQQMRAQEVSSSTDKQYENVVATAVLRAMFPQDASRRAFLKAVGAGTAAAAVAQFFPLATATEAFADTGPIEKPDLKVGFIPITCATPIIMASPMGFYEKHGLNVEVIKTAGWAVIRDKTLNKEYDAAHMLSPMPLAISMGIGSNPQPYAMPAVENINGQAITLAMKHKDRRDPKDWKGFKFGVPFDYSMHNYLLRYYLAEHGIDPDADVQIRAVPPPEMVANLRAENLDGFLGPDPMNQRAVYDGVGFIHILTKDIWDGHPCCAFAASKEFIDTMPNTYSALLKSIIDATAYAHEAGNRKEIAAAIAPANYLNQPEVVLEQILTGTFADGLGNIVQQPNRVDFDPFPYQSFAVWIMTQMKRWGQVEGDINYDEIAAQVFLATDTSKMMEELGMTPPKETNKTFVVMGKTFDPAEPEAYLDSFAIKKVN</sequence>
<comment type="subcellular location">
    <subcellularLocation>
        <location evidence="1">Endomembrane system</location>
    </subcellularLocation>
</comment>
<name>A0A922T8Y8_9HYPH</name>
<comment type="similarity">
    <text evidence="6">Belongs to the CmpA/NrtA family.</text>
</comment>
<dbReference type="AlphaFoldDB" id="A0A922T8Y8"/>
<proteinExistence type="inferred from homology"/>
<keyword evidence="9" id="KW-1185">Reference proteome</keyword>
<dbReference type="OrthoDB" id="570524at2"/>
<dbReference type="Pfam" id="PF13379">
    <property type="entry name" value="NMT1_2"/>
    <property type="match status" value="1"/>
</dbReference>
<comment type="caution">
    <text evidence="8">The sequence shown here is derived from an EMBL/GenBank/DDBJ whole genome shotgun (WGS) entry which is preliminary data.</text>
</comment>
<keyword evidence="2" id="KW-0813">Transport</keyword>
<keyword evidence="5" id="KW-0472">Membrane</keyword>
<dbReference type="PROSITE" id="PS51318">
    <property type="entry name" value="TAT"/>
    <property type="match status" value="1"/>
</dbReference>
<keyword evidence="4" id="KW-0997">Cell inner membrane</keyword>
<dbReference type="GO" id="GO:0012505">
    <property type="term" value="C:endomembrane system"/>
    <property type="evidence" value="ECO:0007669"/>
    <property type="project" value="UniProtKB-SubCell"/>
</dbReference>